<feature type="chain" id="PRO_5015177120" description="Lipoprotein" evidence="1">
    <location>
        <begin position="19"/>
        <end position="45"/>
    </location>
</feature>
<dbReference type="Proteomes" id="UP000240418">
    <property type="component" value="Unassembled WGS sequence"/>
</dbReference>
<keyword evidence="3" id="KW-1185">Reference proteome</keyword>
<evidence type="ECO:0000256" key="1">
    <source>
        <dbReference type="SAM" id="SignalP"/>
    </source>
</evidence>
<keyword evidence="1" id="KW-0732">Signal</keyword>
<evidence type="ECO:0000313" key="2">
    <source>
        <dbReference type="EMBL" id="PSL20187.1"/>
    </source>
</evidence>
<dbReference type="PROSITE" id="PS51257">
    <property type="entry name" value="PROKAR_LIPOPROTEIN"/>
    <property type="match status" value="1"/>
</dbReference>
<evidence type="ECO:0000313" key="3">
    <source>
        <dbReference type="Proteomes" id="UP000240418"/>
    </source>
</evidence>
<feature type="signal peptide" evidence="1">
    <location>
        <begin position="1"/>
        <end position="18"/>
    </location>
</feature>
<proteinExistence type="predicted"/>
<name>A0A2P8FEP4_9RHOB</name>
<evidence type="ECO:0008006" key="4">
    <source>
        <dbReference type="Google" id="ProtNLM"/>
    </source>
</evidence>
<reference evidence="2 3" key="1">
    <citation type="submission" date="2018-03" db="EMBL/GenBank/DDBJ databases">
        <title>Genomic Encyclopedia of Archaeal and Bacterial Type Strains, Phase II (KMG-II): from individual species to whole genera.</title>
        <authorList>
            <person name="Goeker M."/>
        </authorList>
    </citation>
    <scope>NUCLEOTIDE SEQUENCE [LARGE SCALE GENOMIC DNA]</scope>
    <source>
        <strain evidence="2 3">DSM 100673</strain>
    </source>
</reference>
<dbReference type="EMBL" id="PYGJ01000004">
    <property type="protein sequence ID" value="PSL20187.1"/>
    <property type="molecule type" value="Genomic_DNA"/>
</dbReference>
<dbReference type="AlphaFoldDB" id="A0A2P8FEP4"/>
<gene>
    <name evidence="2" type="ORF">CLV88_104248</name>
</gene>
<sequence length="45" mass="4721">MRKAFVMALLGFSTLFVAACGQNESLPVRTTPQAADPVSPPSSIN</sequence>
<accession>A0A2P8FEP4</accession>
<organism evidence="2 3">
    <name type="scientific">Shimia abyssi</name>
    <dbReference type="NCBI Taxonomy" id="1662395"/>
    <lineage>
        <taxon>Bacteria</taxon>
        <taxon>Pseudomonadati</taxon>
        <taxon>Pseudomonadota</taxon>
        <taxon>Alphaproteobacteria</taxon>
        <taxon>Rhodobacterales</taxon>
        <taxon>Roseobacteraceae</taxon>
    </lineage>
</organism>
<protein>
    <recommendedName>
        <fullName evidence="4">Lipoprotein</fullName>
    </recommendedName>
</protein>
<comment type="caution">
    <text evidence="2">The sequence shown here is derived from an EMBL/GenBank/DDBJ whole genome shotgun (WGS) entry which is preliminary data.</text>
</comment>